<keyword evidence="3" id="KW-0378">Hydrolase</keyword>
<feature type="domain" description="Phosphodiester glycosidase" evidence="2">
    <location>
        <begin position="81"/>
        <end position="227"/>
    </location>
</feature>
<dbReference type="Proteomes" id="UP000253688">
    <property type="component" value="Unassembled WGS sequence"/>
</dbReference>
<dbReference type="GO" id="GO:0016798">
    <property type="term" value="F:hydrolase activity, acting on glycosyl bonds"/>
    <property type="evidence" value="ECO:0007669"/>
    <property type="project" value="UniProtKB-KW"/>
</dbReference>
<gene>
    <name evidence="4" type="ORF">DC346_01545</name>
    <name evidence="3" type="ORF">H2677_08815</name>
</gene>
<organism evidence="4 5">
    <name type="scientific">Acinetobacter junii</name>
    <dbReference type="NCBI Taxonomy" id="40215"/>
    <lineage>
        <taxon>Bacteria</taxon>
        <taxon>Pseudomonadati</taxon>
        <taxon>Pseudomonadota</taxon>
        <taxon>Gammaproteobacteria</taxon>
        <taxon>Moraxellales</taxon>
        <taxon>Moraxellaceae</taxon>
        <taxon>Acinetobacter</taxon>
    </lineage>
</organism>
<dbReference type="EMBL" id="CP059558">
    <property type="protein sequence ID" value="QUY38180.1"/>
    <property type="molecule type" value="Genomic_DNA"/>
</dbReference>
<evidence type="ECO:0000313" key="4">
    <source>
        <dbReference type="EMBL" id="RBA49919.1"/>
    </source>
</evidence>
<reference evidence="3" key="2">
    <citation type="submission" date="2020-07" db="EMBL/GenBank/DDBJ databases">
        <title>Acinetobacter junii strain YR7 chromosome and plasmid pNDM-YR7.</title>
        <authorList>
            <person name="Tang B."/>
        </authorList>
    </citation>
    <scope>NUCLEOTIDE SEQUENCE</scope>
    <source>
        <strain evidence="3">YR7</strain>
    </source>
</reference>
<feature type="signal peptide" evidence="1">
    <location>
        <begin position="1"/>
        <end position="22"/>
    </location>
</feature>
<dbReference type="AlphaFoldDB" id="A0A365PMF1"/>
<evidence type="ECO:0000259" key="2">
    <source>
        <dbReference type="Pfam" id="PF09992"/>
    </source>
</evidence>
<evidence type="ECO:0000313" key="5">
    <source>
        <dbReference type="Proteomes" id="UP000253688"/>
    </source>
</evidence>
<feature type="chain" id="PRO_5042703700" evidence="1">
    <location>
        <begin position="23"/>
        <end position="253"/>
    </location>
</feature>
<keyword evidence="3" id="KW-0326">Glycosidase</keyword>
<proteinExistence type="predicted"/>
<dbReference type="Pfam" id="PF09992">
    <property type="entry name" value="NAGPA"/>
    <property type="match status" value="1"/>
</dbReference>
<sequence>MLRNLKLLLNRCLLLSSMVFQATTVFAFEYQSMKFEDVQFEVIKVDDLKDLQLFLKNPRTGDFYQKFSNIQSDLAACKELRFAMNAGMYHPNFEPVGLYIEKKKKLSELNESTGFGNFFMQPNGVVAWNDHGAVIHSTADYKRANFTANFATQSGPMLVHKGLINSQFIKDSNSLKIRNGVGVRDDHLYFVISEQRINFYQFAKFFKHQLRVDEALYLDGSISSLYLKDIQRNDRKYNLGPIVGLTHQMNCKL</sequence>
<dbReference type="GeneID" id="70092614"/>
<evidence type="ECO:0000313" key="3">
    <source>
        <dbReference type="EMBL" id="QUY38180.1"/>
    </source>
</evidence>
<dbReference type="Proteomes" id="UP000679388">
    <property type="component" value="Chromosome"/>
</dbReference>
<keyword evidence="1" id="KW-0732">Signal</keyword>
<accession>A0A365PMF1</accession>
<reference evidence="4 5" key="1">
    <citation type="submission" date="2018-04" db="EMBL/GenBank/DDBJ databases">
        <title>Acinetobacter junii Genome sequencing and assembly.</title>
        <authorList>
            <person name="Su J."/>
            <person name="Rensing C."/>
            <person name="Mazhar H.S."/>
        </authorList>
    </citation>
    <scope>NUCLEOTIDE SEQUENCE [LARGE SCALE GENOMIC DNA]</scope>
    <source>
        <strain evidence="4 5">SC22</strain>
    </source>
</reference>
<dbReference type="InterPro" id="IPR018711">
    <property type="entry name" value="NAGPA"/>
</dbReference>
<dbReference type="EMBL" id="QEWH01000008">
    <property type="protein sequence ID" value="RBA49919.1"/>
    <property type="molecule type" value="Genomic_DNA"/>
</dbReference>
<dbReference type="RefSeq" id="WP_112986620.1">
    <property type="nucleotide sequence ID" value="NZ_CP059558.1"/>
</dbReference>
<dbReference type="STRING" id="40215.BVL33_08890"/>
<protein>
    <submittedName>
        <fullName evidence="3">Phosphodiester glycosidase family protein</fullName>
    </submittedName>
</protein>
<evidence type="ECO:0000256" key="1">
    <source>
        <dbReference type="SAM" id="SignalP"/>
    </source>
</evidence>
<name>A0A365PMF1_ACIJU</name>